<organism evidence="2 3">
    <name type="scientific">Kineococcus aurantiacus</name>
    <dbReference type="NCBI Taxonomy" id="37633"/>
    <lineage>
        <taxon>Bacteria</taxon>
        <taxon>Bacillati</taxon>
        <taxon>Actinomycetota</taxon>
        <taxon>Actinomycetes</taxon>
        <taxon>Kineosporiales</taxon>
        <taxon>Kineosporiaceae</taxon>
        <taxon>Kineococcus</taxon>
    </lineage>
</organism>
<dbReference type="InterPro" id="IPR025327">
    <property type="entry name" value="DUF4233"/>
</dbReference>
<keyword evidence="1" id="KW-0812">Transmembrane</keyword>
<dbReference type="EMBL" id="JACCBB010000001">
    <property type="protein sequence ID" value="NYD21349.1"/>
    <property type="molecule type" value="Genomic_DNA"/>
</dbReference>
<reference evidence="2 3" key="1">
    <citation type="submission" date="2020-07" db="EMBL/GenBank/DDBJ databases">
        <title>Sequencing the genomes of 1000 actinobacteria strains.</title>
        <authorList>
            <person name="Klenk H.-P."/>
        </authorList>
    </citation>
    <scope>NUCLEOTIDE SEQUENCE [LARGE SCALE GENOMIC DNA]</scope>
    <source>
        <strain evidence="2 3">DSM 7487</strain>
    </source>
</reference>
<accession>A0A7Y9ATB9</accession>
<comment type="caution">
    <text evidence="2">The sequence shown here is derived from an EMBL/GenBank/DDBJ whole genome shotgun (WGS) entry which is preliminary data.</text>
</comment>
<dbReference type="RefSeq" id="WP_179749584.1">
    <property type="nucleotide sequence ID" value="NZ_BAAAGN010000006.1"/>
</dbReference>
<sequence length="121" mass="13016">MKRSTRRLFAATTLTCEALLVFFATLVAYGLVPMQDRHAGYLAAGGALLLLCLVAAGTLRSRVGYALGWLVQVLLVAGGFVVPIMFVIGLGFAVIWFFALRIGGRVDREKAEVARRLAEGS</sequence>
<dbReference type="Pfam" id="PF14017">
    <property type="entry name" value="DUF4233"/>
    <property type="match status" value="1"/>
</dbReference>
<keyword evidence="3" id="KW-1185">Reference proteome</keyword>
<gene>
    <name evidence="2" type="ORF">BJ968_000889</name>
</gene>
<name>A0A7Y9ATB9_9ACTN</name>
<evidence type="ECO:0000313" key="2">
    <source>
        <dbReference type="EMBL" id="NYD21349.1"/>
    </source>
</evidence>
<keyword evidence="1" id="KW-0472">Membrane</keyword>
<protein>
    <recommendedName>
        <fullName evidence="4">DUF4233 domain-containing protein</fullName>
    </recommendedName>
</protein>
<dbReference type="AlphaFoldDB" id="A0A7Y9ATB9"/>
<dbReference type="Proteomes" id="UP000521922">
    <property type="component" value="Unassembled WGS sequence"/>
</dbReference>
<evidence type="ECO:0008006" key="4">
    <source>
        <dbReference type="Google" id="ProtNLM"/>
    </source>
</evidence>
<keyword evidence="1" id="KW-1133">Transmembrane helix</keyword>
<evidence type="ECO:0000313" key="3">
    <source>
        <dbReference type="Proteomes" id="UP000521922"/>
    </source>
</evidence>
<feature type="transmembrane region" description="Helical" evidence="1">
    <location>
        <begin position="38"/>
        <end position="59"/>
    </location>
</feature>
<feature type="transmembrane region" description="Helical" evidence="1">
    <location>
        <begin position="66"/>
        <end position="99"/>
    </location>
</feature>
<proteinExistence type="predicted"/>
<evidence type="ECO:0000256" key="1">
    <source>
        <dbReference type="SAM" id="Phobius"/>
    </source>
</evidence>